<dbReference type="Proteomes" id="UP001372338">
    <property type="component" value="Unassembled WGS sequence"/>
</dbReference>
<proteinExistence type="predicted"/>
<reference evidence="1 2" key="1">
    <citation type="submission" date="2024-01" db="EMBL/GenBank/DDBJ databases">
        <title>The genomes of 5 underutilized Papilionoideae crops provide insights into root nodulation and disease resistanc.</title>
        <authorList>
            <person name="Yuan L."/>
        </authorList>
    </citation>
    <scope>NUCLEOTIDE SEQUENCE [LARGE SCALE GENOMIC DNA]</scope>
    <source>
        <strain evidence="1">ZHUSHIDOU_FW_LH</strain>
        <tissue evidence="1">Leaf</tissue>
    </source>
</reference>
<sequence length="147" mass="16937">MYGFPSLSNDLLGRSLINAAWCASWPDSETTFMLPDLSNFSPILVEWNQVSWSPKIDFKYFNMWAEHSGFLELVKSVWQSDIQGYMVFQVCKKLDLLKQPLKSLNKAHFSGIVAKEQDLKSRLNFIQGLLVQNPSDISLQNEEKEIF</sequence>
<dbReference type="PANTHER" id="PTHR33710">
    <property type="entry name" value="BNAC02G09200D PROTEIN"/>
    <property type="match status" value="1"/>
</dbReference>
<protein>
    <submittedName>
        <fullName evidence="1">Uncharacterized protein</fullName>
    </submittedName>
</protein>
<name>A0AAN9EJ61_CROPI</name>
<dbReference type="AlphaFoldDB" id="A0AAN9EJ61"/>
<dbReference type="EMBL" id="JAYWIO010000006">
    <property type="protein sequence ID" value="KAK7255705.1"/>
    <property type="molecule type" value="Genomic_DNA"/>
</dbReference>
<evidence type="ECO:0000313" key="1">
    <source>
        <dbReference type="EMBL" id="KAK7255705.1"/>
    </source>
</evidence>
<accession>A0AAN9EJ61</accession>
<gene>
    <name evidence="1" type="ORF">RIF29_29124</name>
</gene>
<organism evidence="1 2">
    <name type="scientific">Crotalaria pallida</name>
    <name type="common">Smooth rattlebox</name>
    <name type="synonym">Crotalaria striata</name>
    <dbReference type="NCBI Taxonomy" id="3830"/>
    <lineage>
        <taxon>Eukaryota</taxon>
        <taxon>Viridiplantae</taxon>
        <taxon>Streptophyta</taxon>
        <taxon>Embryophyta</taxon>
        <taxon>Tracheophyta</taxon>
        <taxon>Spermatophyta</taxon>
        <taxon>Magnoliopsida</taxon>
        <taxon>eudicotyledons</taxon>
        <taxon>Gunneridae</taxon>
        <taxon>Pentapetalae</taxon>
        <taxon>rosids</taxon>
        <taxon>fabids</taxon>
        <taxon>Fabales</taxon>
        <taxon>Fabaceae</taxon>
        <taxon>Papilionoideae</taxon>
        <taxon>50 kb inversion clade</taxon>
        <taxon>genistoids sensu lato</taxon>
        <taxon>core genistoids</taxon>
        <taxon>Crotalarieae</taxon>
        <taxon>Crotalaria</taxon>
    </lineage>
</organism>
<comment type="caution">
    <text evidence="1">The sequence shown here is derived from an EMBL/GenBank/DDBJ whole genome shotgun (WGS) entry which is preliminary data.</text>
</comment>
<keyword evidence="2" id="KW-1185">Reference proteome</keyword>
<dbReference type="PANTHER" id="PTHR33710:SF64">
    <property type="entry name" value="ENDONUCLEASE_EXONUCLEASE_PHOSPHATASE DOMAIN-CONTAINING PROTEIN"/>
    <property type="match status" value="1"/>
</dbReference>
<evidence type="ECO:0000313" key="2">
    <source>
        <dbReference type="Proteomes" id="UP001372338"/>
    </source>
</evidence>